<comment type="subcellular location">
    <subcellularLocation>
        <location evidence="8">Endomembrane system</location>
        <topology evidence="8">Single-pass type I membrane protein</topology>
    </subcellularLocation>
</comment>
<evidence type="ECO:0000256" key="5">
    <source>
        <dbReference type="ARBA" id="ARBA00023136"/>
    </source>
</evidence>
<feature type="compositionally biased region" description="Low complexity" evidence="9">
    <location>
        <begin position="633"/>
        <end position="646"/>
    </location>
</feature>
<evidence type="ECO:0000256" key="6">
    <source>
        <dbReference type="ARBA" id="ARBA00023157"/>
    </source>
</evidence>
<dbReference type="GO" id="GO:0030154">
    <property type="term" value="P:cell differentiation"/>
    <property type="evidence" value="ECO:0007669"/>
    <property type="project" value="InterPro"/>
</dbReference>
<reference evidence="13" key="1">
    <citation type="submission" date="2022-11" db="UniProtKB">
        <authorList>
            <consortium name="WormBaseParasite"/>
        </authorList>
    </citation>
    <scope>IDENTIFICATION</scope>
</reference>
<proteinExistence type="predicted"/>
<keyword evidence="6" id="KW-1015">Disulfide bond</keyword>
<keyword evidence="7" id="KW-0325">Glycoprotein</keyword>
<evidence type="ECO:0000313" key="12">
    <source>
        <dbReference type="Proteomes" id="UP000887577"/>
    </source>
</evidence>
<evidence type="ECO:0000256" key="9">
    <source>
        <dbReference type="SAM" id="MobiDB-lite"/>
    </source>
</evidence>
<dbReference type="SUPFAM" id="SSF48403">
    <property type="entry name" value="Ankyrin repeat"/>
    <property type="match status" value="1"/>
</dbReference>
<keyword evidence="1 10" id="KW-0812">Transmembrane</keyword>
<feature type="compositionally biased region" description="Polar residues" evidence="9">
    <location>
        <begin position="656"/>
        <end position="671"/>
    </location>
</feature>
<feature type="compositionally biased region" description="Polar residues" evidence="9">
    <location>
        <begin position="618"/>
        <end position="632"/>
    </location>
</feature>
<evidence type="ECO:0000256" key="7">
    <source>
        <dbReference type="ARBA" id="ARBA00023180"/>
    </source>
</evidence>
<feature type="region of interest" description="Disordered" evidence="9">
    <location>
        <begin position="618"/>
        <end position="685"/>
    </location>
</feature>
<evidence type="ECO:0000256" key="8">
    <source>
        <dbReference type="ARBA" id="ARBA00046288"/>
    </source>
</evidence>
<organism evidence="12 13">
    <name type="scientific">Panagrolaimus superbus</name>
    <dbReference type="NCBI Taxonomy" id="310955"/>
    <lineage>
        <taxon>Eukaryota</taxon>
        <taxon>Metazoa</taxon>
        <taxon>Ecdysozoa</taxon>
        <taxon>Nematoda</taxon>
        <taxon>Chromadorea</taxon>
        <taxon>Rhabditida</taxon>
        <taxon>Tylenchina</taxon>
        <taxon>Panagrolaimomorpha</taxon>
        <taxon>Panagrolaimoidea</taxon>
        <taxon>Panagrolaimidae</taxon>
        <taxon>Panagrolaimus</taxon>
    </lineage>
</organism>
<evidence type="ECO:0000256" key="10">
    <source>
        <dbReference type="SAM" id="Phobius"/>
    </source>
</evidence>
<dbReference type="Gene3D" id="1.25.40.20">
    <property type="entry name" value="Ankyrin repeat-containing domain"/>
    <property type="match status" value="1"/>
</dbReference>
<dbReference type="InterPro" id="IPR000800">
    <property type="entry name" value="Notch_dom"/>
</dbReference>
<feature type="transmembrane region" description="Helical" evidence="10">
    <location>
        <begin position="262"/>
        <end position="284"/>
    </location>
</feature>
<dbReference type="InterPro" id="IPR011656">
    <property type="entry name" value="Notch_NODP_dom"/>
</dbReference>
<dbReference type="InterPro" id="IPR002110">
    <property type="entry name" value="Ankyrin_rpt"/>
</dbReference>
<dbReference type="PANTHER" id="PTHR24198:SF165">
    <property type="entry name" value="ANKYRIN REPEAT-CONTAINING PROTEIN-RELATED"/>
    <property type="match status" value="1"/>
</dbReference>
<dbReference type="Pfam" id="PF00066">
    <property type="entry name" value="Notch"/>
    <property type="match status" value="2"/>
</dbReference>
<accession>A0A914XXU3</accession>
<name>A0A914XXU3_9BILA</name>
<evidence type="ECO:0000256" key="3">
    <source>
        <dbReference type="ARBA" id="ARBA00022989"/>
    </source>
</evidence>
<dbReference type="WBParaSite" id="PSU_v2.g11776.t1">
    <property type="protein sequence ID" value="PSU_v2.g11776.t1"/>
    <property type="gene ID" value="PSU_v2.g11776"/>
</dbReference>
<sequence length="740" mass="83775">MVTTTVPSKVNTVIIPKCPFFDYCNKVAKNGFCDLRCNIVECNFDSGDCIDKDVGTDADIVTDKDIGTDKDVESDQKVAVKCPESCIHHLGNDICNEECNIKICNSDGNDCRKSSEESLEDEKAKLKIVYEINPGNFDKTKAIKFLDKFSRLSNIPNIHYSKTDSGDFEIYKWTKDTGKGDLIKLQGLSALKTNSNLEGVEVYFNVDFGECKSSKAKCRFQNAKDVESYINTAPVYEVTSELGAPIYEARVIYPEQKSDNGIGYIFTIFLVGFAAVVIVSVGVLENRKRKVIVSFPEYGDPQDLNKRRRHDTSIQTFDDLYKMMRNGKTSEANLFETLKTIYNYQRSLDWKSKRNETLLHWAIRLNYYHMASWLLAKIENINVADIDGNTYLTDSIKNNPDALAFFQQLLQIPGIEVNTLLGVNLTPLKLCAESDELLPFLQLLCAHESINIRAVGFVKSRKCWRQNVLHHAAGHGSIEIIKFLLKLDSKKLKTGFIRVLDENGRTPLVFAIESKQWEAAKLLIQNMIKVDLETGISALVAAKHCGNEEIYQLIDAKIPTKDSPPPPTKKEKTLVPSFWDFGGISSTTSTSMMPSIPQYVQNEHYYSAISQSPILPTKQKSQLNRMQSQPTIHQLPQHPKQKQQLPASNHYGSMHSIPSSSMPQYFQSPTTAMPPPSQDIQQQQWQNPEYSIQYSQPSVNYQQQSLNYYSNYPTQFQATPVQQQQQQQSLKRTQSVAYVI</sequence>
<feature type="domain" description="LNR" evidence="11">
    <location>
        <begin position="75"/>
        <end position="112"/>
    </location>
</feature>
<evidence type="ECO:0000259" key="11">
    <source>
        <dbReference type="SMART" id="SM00004"/>
    </source>
</evidence>
<keyword evidence="2" id="KW-0677">Repeat</keyword>
<dbReference type="SUPFAM" id="SSF90193">
    <property type="entry name" value="Notch domain"/>
    <property type="match status" value="2"/>
</dbReference>
<dbReference type="Proteomes" id="UP000887577">
    <property type="component" value="Unplaced"/>
</dbReference>
<dbReference type="Pfam" id="PF07684">
    <property type="entry name" value="NODP"/>
    <property type="match status" value="1"/>
</dbReference>
<dbReference type="SMART" id="SM00004">
    <property type="entry name" value="NL"/>
    <property type="match status" value="2"/>
</dbReference>
<dbReference type="InterPro" id="IPR035993">
    <property type="entry name" value="Notch-like_dom_sf"/>
</dbReference>
<keyword evidence="4" id="KW-0040">ANK repeat</keyword>
<keyword evidence="3 10" id="KW-1133">Transmembrane helix</keyword>
<dbReference type="Gene3D" id="4.10.470.20">
    <property type="match status" value="2"/>
</dbReference>
<dbReference type="AlphaFoldDB" id="A0A914XXU3"/>
<feature type="domain" description="LNR" evidence="11">
    <location>
        <begin position="11"/>
        <end position="50"/>
    </location>
</feature>
<dbReference type="GO" id="GO:0012505">
    <property type="term" value="C:endomembrane system"/>
    <property type="evidence" value="ECO:0007669"/>
    <property type="project" value="UniProtKB-SubCell"/>
</dbReference>
<evidence type="ECO:0000313" key="13">
    <source>
        <dbReference type="WBParaSite" id="PSU_v2.g11776.t1"/>
    </source>
</evidence>
<dbReference type="SMART" id="SM00248">
    <property type="entry name" value="ANK"/>
    <property type="match status" value="5"/>
</dbReference>
<dbReference type="PANTHER" id="PTHR24198">
    <property type="entry name" value="ANKYRIN REPEAT AND PROTEIN KINASE DOMAIN-CONTAINING PROTEIN"/>
    <property type="match status" value="1"/>
</dbReference>
<dbReference type="Pfam" id="PF00023">
    <property type="entry name" value="Ank"/>
    <property type="match status" value="1"/>
</dbReference>
<evidence type="ECO:0000256" key="1">
    <source>
        <dbReference type="ARBA" id="ARBA00022692"/>
    </source>
</evidence>
<keyword evidence="12" id="KW-1185">Reference proteome</keyword>
<dbReference type="GO" id="GO:0016020">
    <property type="term" value="C:membrane"/>
    <property type="evidence" value="ECO:0007669"/>
    <property type="project" value="InterPro"/>
</dbReference>
<protein>
    <submittedName>
        <fullName evidence="13">LNR domain-containing protein</fullName>
    </submittedName>
</protein>
<dbReference type="InterPro" id="IPR036770">
    <property type="entry name" value="Ankyrin_rpt-contain_sf"/>
</dbReference>
<evidence type="ECO:0000256" key="2">
    <source>
        <dbReference type="ARBA" id="ARBA00022737"/>
    </source>
</evidence>
<dbReference type="Pfam" id="PF12796">
    <property type="entry name" value="Ank_2"/>
    <property type="match status" value="1"/>
</dbReference>
<keyword evidence="5 10" id="KW-0472">Membrane</keyword>
<dbReference type="GO" id="GO:0007219">
    <property type="term" value="P:Notch signaling pathway"/>
    <property type="evidence" value="ECO:0007669"/>
    <property type="project" value="InterPro"/>
</dbReference>
<evidence type="ECO:0000256" key="4">
    <source>
        <dbReference type="ARBA" id="ARBA00023043"/>
    </source>
</evidence>